<gene>
    <name evidence="3" type="primary">yteU</name>
    <name evidence="3" type="ORF">J41TS12_20410</name>
</gene>
<evidence type="ECO:0000256" key="1">
    <source>
        <dbReference type="SAM" id="MobiDB-lite"/>
    </source>
</evidence>
<evidence type="ECO:0000313" key="4">
    <source>
        <dbReference type="Proteomes" id="UP000681162"/>
    </source>
</evidence>
<keyword evidence="4" id="KW-1185">Reference proteome</keyword>
<proteinExistence type="predicted"/>
<accession>A0A920CF21</accession>
<dbReference type="RefSeq" id="WP_044477817.1">
    <property type="nucleotide sequence ID" value="NZ_BORR01000006.1"/>
</dbReference>
<feature type="transmembrane region" description="Helical" evidence="2">
    <location>
        <begin position="25"/>
        <end position="45"/>
    </location>
</feature>
<feature type="transmembrane region" description="Helical" evidence="2">
    <location>
        <begin position="174"/>
        <end position="197"/>
    </location>
</feature>
<dbReference type="InterPro" id="IPR006938">
    <property type="entry name" value="DUF624"/>
</dbReference>
<dbReference type="OrthoDB" id="2182676at2"/>
<dbReference type="Pfam" id="PF04854">
    <property type="entry name" value="DUF624"/>
    <property type="match status" value="1"/>
</dbReference>
<feature type="transmembrane region" description="Helical" evidence="2">
    <location>
        <begin position="139"/>
        <end position="162"/>
    </location>
</feature>
<feature type="transmembrane region" description="Helical" evidence="2">
    <location>
        <begin position="107"/>
        <end position="127"/>
    </location>
</feature>
<evidence type="ECO:0000313" key="3">
    <source>
        <dbReference type="EMBL" id="GIO37180.1"/>
    </source>
</evidence>
<dbReference type="Proteomes" id="UP000681162">
    <property type="component" value="Unassembled WGS sequence"/>
</dbReference>
<feature type="transmembrane region" description="Helical" evidence="2">
    <location>
        <begin position="203"/>
        <end position="226"/>
    </location>
</feature>
<feature type="region of interest" description="Disordered" evidence="1">
    <location>
        <begin position="236"/>
        <end position="279"/>
    </location>
</feature>
<name>A0A920CF21_9BACL</name>
<feature type="compositionally biased region" description="Acidic residues" evidence="1">
    <location>
        <begin position="240"/>
        <end position="253"/>
    </location>
</feature>
<feature type="compositionally biased region" description="Basic and acidic residues" evidence="1">
    <location>
        <begin position="260"/>
        <end position="279"/>
    </location>
</feature>
<feature type="transmembrane region" description="Helical" evidence="2">
    <location>
        <begin position="57"/>
        <end position="79"/>
    </location>
</feature>
<protein>
    <recommendedName>
        <fullName evidence="5">DUF624 domain-containing protein</fullName>
    </recommendedName>
</protein>
<comment type="caution">
    <text evidence="3">The sequence shown here is derived from an EMBL/GenBank/DDBJ whole genome shotgun (WGS) entry which is preliminary data.</text>
</comment>
<evidence type="ECO:0000256" key="2">
    <source>
        <dbReference type="SAM" id="Phobius"/>
    </source>
</evidence>
<organism evidence="3 4">
    <name type="scientific">Paenibacillus antibioticophila</name>
    <dbReference type="NCBI Taxonomy" id="1274374"/>
    <lineage>
        <taxon>Bacteria</taxon>
        <taxon>Bacillati</taxon>
        <taxon>Bacillota</taxon>
        <taxon>Bacilli</taxon>
        <taxon>Bacillales</taxon>
        <taxon>Paenibacillaceae</taxon>
        <taxon>Paenibacillus</taxon>
    </lineage>
</organism>
<keyword evidence="2" id="KW-0812">Transmembrane</keyword>
<evidence type="ECO:0008006" key="5">
    <source>
        <dbReference type="Google" id="ProtNLM"/>
    </source>
</evidence>
<dbReference type="EMBL" id="BORR01000006">
    <property type="protein sequence ID" value="GIO37180.1"/>
    <property type="molecule type" value="Genomic_DNA"/>
</dbReference>
<sequence>MEPRGMMGGFYKVTEWIMRISGSNLLWMLCSLPFFFFLVVRMQVLQIPELEGETATLYAMGILAPFTIFPATAALFTVVRKWVMGETDLGIIKLFFRGYKENYKQSMLGGIFYTALIVIMYFAYFFYMNEMQNLQVIGIIMLVLLVLLLLSLFNFFSIMTHLYMSTKEIIKNAVLLSIIKPFRLLSTALCVVFLGLITLRFTWLIMFGFASLSALVAFFNFYNGYAKIQEKAEKMRAAEEEGQEAEEPEDENAEAASEAADEHGEVKELTEGDERKDRN</sequence>
<keyword evidence="2" id="KW-0472">Membrane</keyword>
<reference evidence="3 4" key="1">
    <citation type="submission" date="2021-03" db="EMBL/GenBank/DDBJ databases">
        <title>Antimicrobial resistance genes in bacteria isolated from Japanese honey, and their potential for conferring macrolide and lincosamide resistance in the American foulbrood pathogen Paenibacillus larvae.</title>
        <authorList>
            <person name="Okamoto M."/>
            <person name="Kumagai M."/>
            <person name="Kanamori H."/>
            <person name="Takamatsu D."/>
        </authorList>
    </citation>
    <scope>NUCLEOTIDE SEQUENCE [LARGE SCALE GENOMIC DNA]</scope>
    <source>
        <strain evidence="3 4">J41TS12</strain>
    </source>
</reference>
<keyword evidence="2" id="KW-1133">Transmembrane helix</keyword>
<dbReference type="AlphaFoldDB" id="A0A920CF21"/>